<keyword evidence="4 7" id="KW-0812">Transmembrane</keyword>
<keyword evidence="3" id="KW-0926">Vacuole</keyword>
<keyword evidence="9" id="KW-1185">Reference proteome</keyword>
<keyword evidence="6 7" id="KW-0472">Membrane</keyword>
<sequence>MFELREESCFPRVLVCLNVFLALVDAIIAVLAFCQLMRIHSRNSQVVWTRQKVCHLMIGSSSMGYFVYFVLALVAACKDWPCWSNSCGFILMALPRILFFAVFLLLLSFWVDLCHQANDEDEEYEESSSQEALLDKNLNKSSPSRMDGHRKCFPLRCLHVGSHQKIVIAVIVLVFVVMMACALIIWIGMGKNSIDSAVVARVYVDFFAIAILLLGGALAYYGLLLCLKMSKVRSEQASSEKWKFAGLAVVSVLCFTSSSFVALLTDIPMLYHWPQHRSNVICASLLLLVYYFIGSSMPSAFILWTMRELPTSVSAKPREASTITFVADSSAVGQNPQRWTAAMQNQLQEEGWNF</sequence>
<evidence type="ECO:0000256" key="6">
    <source>
        <dbReference type="ARBA" id="ARBA00023136"/>
    </source>
</evidence>
<feature type="transmembrane region" description="Helical" evidence="7">
    <location>
        <begin position="166"/>
        <end position="188"/>
    </location>
</feature>
<feature type="transmembrane region" description="Helical" evidence="7">
    <location>
        <begin position="244"/>
        <end position="265"/>
    </location>
</feature>
<accession>A0A6P9EP58</accession>
<evidence type="ECO:0000256" key="3">
    <source>
        <dbReference type="ARBA" id="ARBA00022554"/>
    </source>
</evidence>
<proteinExistence type="inferred from homology"/>
<comment type="subcellular location">
    <subcellularLocation>
        <location evidence="1">Vacuole membrane</location>
        <topology evidence="1">Multi-pass membrane protein</topology>
    </subcellularLocation>
</comment>
<dbReference type="GO" id="GO:0005774">
    <property type="term" value="C:vacuolar membrane"/>
    <property type="evidence" value="ECO:0007669"/>
    <property type="project" value="UniProtKB-SubCell"/>
</dbReference>
<dbReference type="InterPro" id="IPR009457">
    <property type="entry name" value="THH1/TOM1/TOM3_dom"/>
</dbReference>
<feature type="transmembrane region" description="Helical" evidence="7">
    <location>
        <begin position="53"/>
        <end position="76"/>
    </location>
</feature>
<gene>
    <name evidence="10" type="primary">LOC108990264</name>
</gene>
<feature type="transmembrane region" description="Helical" evidence="7">
    <location>
        <begin position="12"/>
        <end position="33"/>
    </location>
</feature>
<evidence type="ECO:0000256" key="7">
    <source>
        <dbReference type="SAM" id="Phobius"/>
    </source>
</evidence>
<dbReference type="RefSeq" id="XP_035545673.1">
    <property type="nucleotide sequence ID" value="XM_035689780.1"/>
</dbReference>
<dbReference type="Pfam" id="PF06454">
    <property type="entry name" value="THH1_TOM1-3_dom"/>
    <property type="match status" value="2"/>
</dbReference>
<evidence type="ECO:0000256" key="2">
    <source>
        <dbReference type="ARBA" id="ARBA00006779"/>
    </source>
</evidence>
<reference evidence="10" key="1">
    <citation type="submission" date="2025-08" db="UniProtKB">
        <authorList>
            <consortium name="RefSeq"/>
        </authorList>
    </citation>
    <scope>IDENTIFICATION</scope>
    <source>
        <tissue evidence="10">Leaves</tissue>
    </source>
</reference>
<dbReference type="InterPro" id="IPR040226">
    <property type="entry name" value="THH1/TOM1/TOM3"/>
</dbReference>
<feature type="transmembrane region" description="Helical" evidence="7">
    <location>
        <begin position="88"/>
        <end position="111"/>
    </location>
</feature>
<dbReference type="InParanoid" id="A0A6P9EP58"/>
<dbReference type="Proteomes" id="UP000235220">
    <property type="component" value="Chromosome 4"/>
</dbReference>
<dbReference type="AlphaFoldDB" id="A0A6P9EP58"/>
<feature type="transmembrane region" description="Helical" evidence="7">
    <location>
        <begin position="200"/>
        <end position="223"/>
    </location>
</feature>
<dbReference type="PANTHER" id="PTHR31142:SF4">
    <property type="entry name" value="OS01G0751300 PROTEIN"/>
    <property type="match status" value="1"/>
</dbReference>
<feature type="transmembrane region" description="Helical" evidence="7">
    <location>
        <begin position="285"/>
        <end position="306"/>
    </location>
</feature>
<evidence type="ECO:0000256" key="1">
    <source>
        <dbReference type="ARBA" id="ARBA00004128"/>
    </source>
</evidence>
<keyword evidence="5 7" id="KW-1133">Transmembrane helix</keyword>
<dbReference type="OrthoDB" id="747122at2759"/>
<evidence type="ECO:0000313" key="10">
    <source>
        <dbReference type="RefSeq" id="XP_035545673.1"/>
    </source>
</evidence>
<organism evidence="9 10">
    <name type="scientific">Juglans regia</name>
    <name type="common">English walnut</name>
    <dbReference type="NCBI Taxonomy" id="51240"/>
    <lineage>
        <taxon>Eukaryota</taxon>
        <taxon>Viridiplantae</taxon>
        <taxon>Streptophyta</taxon>
        <taxon>Embryophyta</taxon>
        <taxon>Tracheophyta</taxon>
        <taxon>Spermatophyta</taxon>
        <taxon>Magnoliopsida</taxon>
        <taxon>eudicotyledons</taxon>
        <taxon>Gunneridae</taxon>
        <taxon>Pentapetalae</taxon>
        <taxon>rosids</taxon>
        <taxon>fabids</taxon>
        <taxon>Fagales</taxon>
        <taxon>Juglandaceae</taxon>
        <taxon>Juglans</taxon>
    </lineage>
</organism>
<evidence type="ECO:0000256" key="4">
    <source>
        <dbReference type="ARBA" id="ARBA00022692"/>
    </source>
</evidence>
<dbReference type="PANTHER" id="PTHR31142">
    <property type="entry name" value="TOBAMOVIRUS MULTIPLICATION PROTEIN 1-LIKE ISOFORM X1"/>
    <property type="match status" value="1"/>
</dbReference>
<dbReference type="GeneID" id="108990264"/>
<evidence type="ECO:0000313" key="9">
    <source>
        <dbReference type="Proteomes" id="UP000235220"/>
    </source>
</evidence>
<evidence type="ECO:0000259" key="8">
    <source>
        <dbReference type="Pfam" id="PF06454"/>
    </source>
</evidence>
<dbReference type="FunCoup" id="A0A6P9EP58">
    <property type="interactions" value="2740"/>
</dbReference>
<feature type="domain" description="THH1/TOM1/TOM3" evidence="8">
    <location>
        <begin position="171"/>
        <end position="313"/>
    </location>
</feature>
<protein>
    <submittedName>
        <fullName evidence="10">Tobamovirus multiplication protein 1-like isoform X1</fullName>
    </submittedName>
</protein>
<name>A0A6P9EP58_JUGRE</name>
<comment type="similarity">
    <text evidence="2">Belongs to the plant tobamovirus multiplication TOM1 protein family.</text>
</comment>
<evidence type="ECO:0000256" key="5">
    <source>
        <dbReference type="ARBA" id="ARBA00022989"/>
    </source>
</evidence>
<feature type="domain" description="THH1/TOM1/TOM3" evidence="8">
    <location>
        <begin position="19"/>
        <end position="118"/>
    </location>
</feature>